<comment type="function">
    <text evidence="1 11">Catalyzes the synthesis of 5,6-dihydrouridine (D), a modified base found in the D-loop of most tRNAs, via the reduction of the C5-C6 double bond in target uridines.</text>
</comment>
<dbReference type="PANTHER" id="PTHR45846:SF1">
    <property type="entry name" value="TRNA-DIHYDROURIDINE(47) SYNTHASE [NAD(P)(+)]-LIKE"/>
    <property type="match status" value="1"/>
</dbReference>
<evidence type="ECO:0000256" key="7">
    <source>
        <dbReference type="ARBA" id="ARBA00022884"/>
    </source>
</evidence>
<dbReference type="EMBL" id="PHAI01000002">
    <property type="protein sequence ID" value="PKM91430.1"/>
    <property type="molecule type" value="Genomic_DNA"/>
</dbReference>
<feature type="binding site" evidence="13">
    <location>
        <begin position="229"/>
        <end position="230"/>
    </location>
    <ligand>
        <name>FMN</name>
        <dbReference type="ChEBI" id="CHEBI:58210"/>
    </ligand>
</feature>
<dbReference type="PANTHER" id="PTHR45846">
    <property type="entry name" value="TRNA-DIHYDROURIDINE(47) SYNTHASE [NAD(P)(+)]-LIKE"/>
    <property type="match status" value="1"/>
</dbReference>
<evidence type="ECO:0000256" key="8">
    <source>
        <dbReference type="ARBA" id="ARBA00023002"/>
    </source>
</evidence>
<comment type="similarity">
    <text evidence="11">Belongs to the dus family.</text>
</comment>
<comment type="cofactor">
    <cofactor evidence="11 13">
        <name>FMN</name>
        <dbReference type="ChEBI" id="CHEBI:58210"/>
    </cofactor>
</comment>
<dbReference type="SUPFAM" id="SSF51395">
    <property type="entry name" value="FMN-linked oxidoreductases"/>
    <property type="match status" value="1"/>
</dbReference>
<feature type="binding site" evidence="13">
    <location>
        <position position="76"/>
    </location>
    <ligand>
        <name>FMN</name>
        <dbReference type="ChEBI" id="CHEBI:58210"/>
    </ligand>
</feature>
<feature type="binding site" evidence="13">
    <location>
        <begin position="205"/>
        <end position="207"/>
    </location>
    <ligand>
        <name>FMN</name>
        <dbReference type="ChEBI" id="CHEBI:58210"/>
    </ligand>
</feature>
<gene>
    <name evidence="15" type="ORF">CVU82_02435</name>
</gene>
<dbReference type="InterPro" id="IPR024036">
    <property type="entry name" value="tRNA-dHydroUridine_Synthase_C"/>
</dbReference>
<evidence type="ECO:0000256" key="13">
    <source>
        <dbReference type="PIRSR" id="PIRSR006621-2"/>
    </source>
</evidence>
<keyword evidence="6" id="KW-0521">NADP</keyword>
<proteinExistence type="inferred from homology"/>
<evidence type="ECO:0000256" key="4">
    <source>
        <dbReference type="ARBA" id="ARBA00022643"/>
    </source>
</evidence>
<evidence type="ECO:0000256" key="2">
    <source>
        <dbReference type="ARBA" id="ARBA00022555"/>
    </source>
</evidence>
<evidence type="ECO:0000313" key="16">
    <source>
        <dbReference type="Proteomes" id="UP000233517"/>
    </source>
</evidence>
<evidence type="ECO:0000256" key="9">
    <source>
        <dbReference type="ARBA" id="ARBA00048205"/>
    </source>
</evidence>
<sequence>MKNVWLELKKKKNKAPILALAPLAGYTDSAFRLICKNFGADVVYSEMASVTALYYESEKTLDLLKFCKKEKPYIVQLFGSDPAHFVKAVKIIEKEIKPDGFDINFGCPVKKVLKQGAGARLMSNLKLSREIIENVLKSTKLPLSVKIRTESFSIGALEFVKNISDLPVSALMVHGRTLKQLFSGPIDLKIIKEIKDNFSGVVLANGGINNFKEIEGLVQATGVDGVGIGRGALGRPWIFSDKCSNLNQTELKDLIFKTAYKHLKLIKKNKGEAGLGEFKGHLAWYFKDFAGASSLRAKIMNAKSFSEIENIIKA</sequence>
<keyword evidence="3 11" id="KW-0285">Flavoprotein</keyword>
<evidence type="ECO:0000256" key="1">
    <source>
        <dbReference type="ARBA" id="ARBA00002790"/>
    </source>
</evidence>
<dbReference type="Gene3D" id="1.10.1200.80">
    <property type="entry name" value="Putative flavin oxidoreducatase, domain 2"/>
    <property type="match status" value="1"/>
</dbReference>
<dbReference type="AlphaFoldDB" id="A0A2N2E9M2"/>
<evidence type="ECO:0000256" key="3">
    <source>
        <dbReference type="ARBA" id="ARBA00022630"/>
    </source>
</evidence>
<feature type="domain" description="DUS-like FMN-binding" evidence="14">
    <location>
        <begin position="20"/>
        <end position="306"/>
    </location>
</feature>
<reference evidence="15 16" key="1">
    <citation type="journal article" date="2017" name="ISME J.">
        <title>Potential for microbial H2 and metal transformations associated with novel bacteria and archaea in deep terrestrial subsurface sediments.</title>
        <authorList>
            <person name="Hernsdorf A.W."/>
            <person name="Amano Y."/>
            <person name="Miyakawa K."/>
            <person name="Ise K."/>
            <person name="Suzuki Y."/>
            <person name="Anantharaman K."/>
            <person name="Probst A."/>
            <person name="Burstein D."/>
            <person name="Thomas B.C."/>
            <person name="Banfield J.F."/>
        </authorList>
    </citation>
    <scope>NUCLEOTIDE SEQUENCE [LARGE SCALE GENOMIC DNA]</scope>
    <source>
        <strain evidence="15">HGW-Falkowbacteria-1</strain>
    </source>
</reference>
<keyword evidence="4 11" id="KW-0288">FMN</keyword>
<dbReference type="Proteomes" id="UP000233517">
    <property type="component" value="Unassembled WGS sequence"/>
</dbReference>
<keyword evidence="5 11" id="KW-0819">tRNA processing</keyword>
<comment type="catalytic activity">
    <reaction evidence="9">
        <text>a 5,6-dihydrouridine in tRNA + NADP(+) = a uridine in tRNA + NADPH + H(+)</text>
        <dbReference type="Rhea" id="RHEA:23624"/>
        <dbReference type="Rhea" id="RHEA-COMP:13339"/>
        <dbReference type="Rhea" id="RHEA-COMP:13887"/>
        <dbReference type="ChEBI" id="CHEBI:15378"/>
        <dbReference type="ChEBI" id="CHEBI:57783"/>
        <dbReference type="ChEBI" id="CHEBI:58349"/>
        <dbReference type="ChEBI" id="CHEBI:65315"/>
        <dbReference type="ChEBI" id="CHEBI:74443"/>
    </reaction>
</comment>
<dbReference type="CDD" id="cd02801">
    <property type="entry name" value="DUS_like_FMN"/>
    <property type="match status" value="1"/>
</dbReference>
<keyword evidence="13" id="KW-0547">Nucleotide-binding</keyword>
<evidence type="ECO:0000313" key="15">
    <source>
        <dbReference type="EMBL" id="PKM91430.1"/>
    </source>
</evidence>
<comment type="caution">
    <text evidence="15">The sequence shown here is derived from an EMBL/GenBank/DDBJ whole genome shotgun (WGS) entry which is preliminary data.</text>
</comment>
<dbReference type="Pfam" id="PF01207">
    <property type="entry name" value="Dus"/>
    <property type="match status" value="1"/>
</dbReference>
<dbReference type="GO" id="GO:0050660">
    <property type="term" value="F:flavin adenine dinucleotide binding"/>
    <property type="evidence" value="ECO:0007669"/>
    <property type="project" value="InterPro"/>
</dbReference>
<evidence type="ECO:0000256" key="11">
    <source>
        <dbReference type="PIRNR" id="PIRNR006621"/>
    </source>
</evidence>
<keyword evidence="8 11" id="KW-0560">Oxidoreductase</keyword>
<comment type="catalytic activity">
    <reaction evidence="10">
        <text>a 5,6-dihydrouridine in tRNA + NAD(+) = a uridine in tRNA + NADH + H(+)</text>
        <dbReference type="Rhea" id="RHEA:54452"/>
        <dbReference type="Rhea" id="RHEA-COMP:13339"/>
        <dbReference type="Rhea" id="RHEA-COMP:13887"/>
        <dbReference type="ChEBI" id="CHEBI:15378"/>
        <dbReference type="ChEBI" id="CHEBI:57540"/>
        <dbReference type="ChEBI" id="CHEBI:57945"/>
        <dbReference type="ChEBI" id="CHEBI:65315"/>
        <dbReference type="ChEBI" id="CHEBI:74443"/>
    </reaction>
</comment>
<dbReference type="GO" id="GO:0000049">
    <property type="term" value="F:tRNA binding"/>
    <property type="evidence" value="ECO:0007669"/>
    <property type="project" value="UniProtKB-KW"/>
</dbReference>
<name>A0A2N2E9M2_9BACT</name>
<dbReference type="InterPro" id="IPR013785">
    <property type="entry name" value="Aldolase_TIM"/>
</dbReference>
<evidence type="ECO:0000256" key="6">
    <source>
        <dbReference type="ARBA" id="ARBA00022857"/>
    </source>
</evidence>
<accession>A0A2N2E9M2</accession>
<feature type="active site" description="Proton donor" evidence="12">
    <location>
        <position position="107"/>
    </location>
</feature>
<dbReference type="GO" id="GO:0017150">
    <property type="term" value="F:tRNA dihydrouridine synthase activity"/>
    <property type="evidence" value="ECO:0007669"/>
    <property type="project" value="InterPro"/>
</dbReference>
<dbReference type="EC" id="1.3.1.-" evidence="11"/>
<dbReference type="InterPro" id="IPR001269">
    <property type="entry name" value="DUS_fam"/>
</dbReference>
<evidence type="ECO:0000256" key="10">
    <source>
        <dbReference type="ARBA" id="ARBA00048802"/>
    </source>
</evidence>
<evidence type="ECO:0000256" key="5">
    <source>
        <dbReference type="ARBA" id="ARBA00022694"/>
    </source>
</evidence>
<feature type="binding site" evidence="13">
    <location>
        <position position="174"/>
    </location>
    <ligand>
        <name>FMN</name>
        <dbReference type="ChEBI" id="CHEBI:58210"/>
    </ligand>
</feature>
<keyword evidence="7" id="KW-0694">RNA-binding</keyword>
<feature type="binding site" evidence="13">
    <location>
        <position position="146"/>
    </location>
    <ligand>
        <name>FMN</name>
        <dbReference type="ChEBI" id="CHEBI:58210"/>
    </ligand>
</feature>
<evidence type="ECO:0000259" key="14">
    <source>
        <dbReference type="Pfam" id="PF01207"/>
    </source>
</evidence>
<evidence type="ECO:0000256" key="12">
    <source>
        <dbReference type="PIRSR" id="PIRSR006621-1"/>
    </source>
</evidence>
<dbReference type="PIRSF" id="PIRSF006621">
    <property type="entry name" value="Dus"/>
    <property type="match status" value="1"/>
</dbReference>
<organism evidence="15 16">
    <name type="scientific">Candidatus Falkowbacteria bacterium HGW-Falkowbacteria-1</name>
    <dbReference type="NCBI Taxonomy" id="2013768"/>
    <lineage>
        <taxon>Bacteria</taxon>
        <taxon>Candidatus Falkowiibacteriota</taxon>
    </lineage>
</organism>
<dbReference type="InterPro" id="IPR035587">
    <property type="entry name" value="DUS-like_FMN-bd"/>
</dbReference>
<keyword evidence="2" id="KW-0820">tRNA-binding</keyword>
<dbReference type="Gene3D" id="3.20.20.70">
    <property type="entry name" value="Aldolase class I"/>
    <property type="match status" value="1"/>
</dbReference>
<protein>
    <recommendedName>
        <fullName evidence="11">tRNA-dihydrouridine synthase</fullName>
        <ecNumber evidence="11">1.3.1.-</ecNumber>
    </recommendedName>
</protein>